<evidence type="ECO:0000313" key="2">
    <source>
        <dbReference type="Proteomes" id="UP001150603"/>
    </source>
</evidence>
<comment type="caution">
    <text evidence="1">The sequence shown here is derived from an EMBL/GenBank/DDBJ whole genome shotgun (WGS) entry which is preliminary data.</text>
</comment>
<feature type="non-terminal residue" evidence="1">
    <location>
        <position position="662"/>
    </location>
</feature>
<evidence type="ECO:0000313" key="1">
    <source>
        <dbReference type="EMBL" id="KAJ1950721.1"/>
    </source>
</evidence>
<reference evidence="1" key="1">
    <citation type="submission" date="2022-07" db="EMBL/GenBank/DDBJ databases">
        <title>Phylogenomic reconstructions and comparative analyses of Kickxellomycotina fungi.</title>
        <authorList>
            <person name="Reynolds N.K."/>
            <person name="Stajich J.E."/>
            <person name="Barry K."/>
            <person name="Grigoriev I.V."/>
            <person name="Crous P."/>
            <person name="Smith M.E."/>
        </authorList>
    </citation>
    <scope>NUCLEOTIDE SEQUENCE</scope>
    <source>
        <strain evidence="1">NRRL 5244</strain>
    </source>
</reference>
<dbReference type="Proteomes" id="UP001150603">
    <property type="component" value="Unassembled WGS sequence"/>
</dbReference>
<name>A0ACC1JGC0_9FUNG</name>
<keyword evidence="1" id="KW-0378">Hydrolase</keyword>
<accession>A0ACC1JGC0</accession>
<gene>
    <name evidence="1" type="primary">irc3</name>
    <name evidence="1" type="ORF">FBU59_000546</name>
</gene>
<proteinExistence type="predicted"/>
<keyword evidence="1" id="KW-0547">Nucleotide-binding</keyword>
<keyword evidence="1" id="KW-0347">Helicase</keyword>
<dbReference type="EMBL" id="JANBPW010000140">
    <property type="protein sequence ID" value="KAJ1950721.1"/>
    <property type="molecule type" value="Genomic_DNA"/>
</dbReference>
<keyword evidence="1" id="KW-0067">ATP-binding</keyword>
<sequence>MLRPYQQECIDTCLKRIDEGVKRQAVSLPVGSGKTVVFSNLIKQIQPPTSIATKTLVLAHREELLEQAARQIMRASPDLVVDIDQGRRMANPAADVIVASVPTLGRANSSRIKRFEPNRFKCIVIDEAHHAAAMTYRRIIDYFCGIDVNKIKTDGGEQAVEESGGQLANEEEQTTEVDLKGNQDLVVWGCSATLRRHDGLSLNHVFDEIVYQRSFFEMINEGFLCPMQVVTMKTRVSLDKVRSQMGDFSISSLSEAVNENNRNLAVVSAYHDIAQGRKSVLVFGVDVAHVNTLKDLFIGYGVKAEAVLGSTPTAERERILDEFRAGKIPVLVNCGILTEGTDIPNIDCVLMARPTRSLVLFQQMIGRGVRLFEGKKNCLIIDFVDMFSNKTSVVTVPSLLGLDPHMELNGLEISDNEAMQELQRQQEERKVRAENQRIIEEMIGDISHEEIQQEIDDQPLESIESLKELGFQAHLHLNPLNFFDLNAVDPTSFSARHSSNLDAISCGNICLRSMSQNAWVNLSRNRYALSVAGKQYFVFRPEDSKFWTGSTRTTIKTNGREFYSPETNIKMKADSLEYAIRGMDTYLSRQLKHYEMGMVRWSAPWRSKPPTTGQISMLERMGVRVPPAVKRLAEEPKTKSAQGTSVEDITRVLREKLEISES</sequence>
<organism evidence="1 2">
    <name type="scientific">Linderina macrospora</name>
    <dbReference type="NCBI Taxonomy" id="4868"/>
    <lineage>
        <taxon>Eukaryota</taxon>
        <taxon>Fungi</taxon>
        <taxon>Fungi incertae sedis</taxon>
        <taxon>Zoopagomycota</taxon>
        <taxon>Kickxellomycotina</taxon>
        <taxon>Kickxellomycetes</taxon>
        <taxon>Kickxellales</taxon>
        <taxon>Kickxellaceae</taxon>
        <taxon>Linderina</taxon>
    </lineage>
</organism>
<protein>
    <submittedName>
        <fullName evidence="1">DEAD DEAH box helicase</fullName>
    </submittedName>
</protein>
<keyword evidence="2" id="KW-1185">Reference proteome</keyword>